<evidence type="ECO:0000313" key="2">
    <source>
        <dbReference type="Proteomes" id="UP000054823"/>
    </source>
</evidence>
<proteinExistence type="predicted"/>
<dbReference type="SUPFAM" id="SSF53448">
    <property type="entry name" value="Nucleotide-diphospho-sugar transferases"/>
    <property type="match status" value="1"/>
</dbReference>
<evidence type="ECO:0008006" key="3">
    <source>
        <dbReference type="Google" id="ProtNLM"/>
    </source>
</evidence>
<sequence length="317" mass="36090">MVDFEIRIPILPTDGFYSNVKLAVKSLRNLGGSYETVPIHVSVGGMPKDPTPELTKEINAWSKDDPNLHWRIIPPQVRTTEFASVIDRIANPLEKDVVIMCDADLCITKDIQPLLEIVAAQDRPTLAGMMAHQSPFSKDPDENREWWQKAFALFDVPMPEFDYNHTLAPASQGKSPMYINQGFTVMNRSAFEILGKRMAQITLDLARMLRPGNKHIFALQVALTVAIEMERVQFLQLGPQYNCTNEDAMLRCGLSSPEDVRVLHYQRRDVFDRHKFLCEQEAFLDFSLAEYDSAILQMFQKHVLSLEDVFFERGAAA</sequence>
<dbReference type="EMBL" id="CYPW01000001">
    <property type="protein sequence ID" value="CUH50737.1"/>
    <property type="molecule type" value="Genomic_DNA"/>
</dbReference>
<dbReference type="RefSeq" id="WP_058238112.1">
    <property type="nucleotide sequence ID" value="NZ_CYPW01000001.1"/>
</dbReference>
<reference evidence="1 2" key="1">
    <citation type="submission" date="2015-09" db="EMBL/GenBank/DDBJ databases">
        <authorList>
            <consortium name="Swine Surveillance"/>
        </authorList>
    </citation>
    <scope>NUCLEOTIDE SEQUENCE [LARGE SCALE GENOMIC DNA]</scope>
    <source>
        <strain evidence="1 2">CECT 7688</strain>
    </source>
</reference>
<dbReference type="STRING" id="321267.SHM7688_00166"/>
<keyword evidence="2" id="KW-1185">Reference proteome</keyword>
<name>A0A0P1EJM9_9RHOB</name>
<dbReference type="AlphaFoldDB" id="A0A0P1EJM9"/>
<dbReference type="InterPro" id="IPR029044">
    <property type="entry name" value="Nucleotide-diphossugar_trans"/>
</dbReference>
<accession>A0A0P1EJM9</accession>
<evidence type="ECO:0000313" key="1">
    <source>
        <dbReference type="EMBL" id="CUH50737.1"/>
    </source>
</evidence>
<gene>
    <name evidence="1" type="ORF">SHM7688_00166</name>
</gene>
<protein>
    <recommendedName>
        <fullName evidence="3">Glycosyl transferase family 2</fullName>
    </recommendedName>
</protein>
<dbReference type="OrthoDB" id="8452122at2"/>
<organism evidence="1 2">
    <name type="scientific">Shimia marina</name>
    <dbReference type="NCBI Taxonomy" id="321267"/>
    <lineage>
        <taxon>Bacteria</taxon>
        <taxon>Pseudomonadati</taxon>
        <taxon>Pseudomonadota</taxon>
        <taxon>Alphaproteobacteria</taxon>
        <taxon>Rhodobacterales</taxon>
        <taxon>Roseobacteraceae</taxon>
    </lineage>
</organism>
<dbReference type="Gene3D" id="3.90.550.10">
    <property type="entry name" value="Spore Coat Polysaccharide Biosynthesis Protein SpsA, Chain A"/>
    <property type="match status" value="1"/>
</dbReference>
<dbReference type="Proteomes" id="UP000054823">
    <property type="component" value="Unassembled WGS sequence"/>
</dbReference>